<dbReference type="InterPro" id="IPR050312">
    <property type="entry name" value="IolE/XylAMocC-like"/>
</dbReference>
<dbReference type="PANTHER" id="PTHR12110">
    <property type="entry name" value="HYDROXYPYRUVATE ISOMERASE"/>
    <property type="match status" value="1"/>
</dbReference>
<dbReference type="InterPro" id="IPR013022">
    <property type="entry name" value="Xyl_isomerase-like_TIM-brl"/>
</dbReference>
<reference evidence="3" key="1">
    <citation type="submission" date="2017-04" db="EMBL/GenBank/DDBJ databases">
        <title>Function of individual gut microbiota members based on whole genome sequencing of pure cultures obtained from chicken caecum.</title>
        <authorList>
            <person name="Medvecky M."/>
            <person name="Cejkova D."/>
            <person name="Polansky O."/>
            <person name="Karasova D."/>
            <person name="Kubasova T."/>
            <person name="Cizek A."/>
            <person name="Rychlik I."/>
        </authorList>
    </citation>
    <scope>NUCLEOTIDE SEQUENCE [LARGE SCALE GENOMIC DNA]</scope>
    <source>
        <strain evidence="3">An43</strain>
    </source>
</reference>
<evidence type="ECO:0000313" key="3">
    <source>
        <dbReference type="Proteomes" id="UP000195386"/>
    </source>
</evidence>
<gene>
    <name evidence="2" type="ORF">B5F97_14320</name>
</gene>
<dbReference type="Proteomes" id="UP000195386">
    <property type="component" value="Unassembled WGS sequence"/>
</dbReference>
<sequence>MLVTLLFVAGNNFAQGERKSINVAKNKIPVGASVEHFKKFDVSESRVKVALNAYSFTKSLNDYIKGRTRDPMTLFDLIDFCSANDIEALDATGYFFVGYPNVPVDDYIYEVKRYAFRRGVDIAGTGVTNNFANPDIEARRKDVERVKDWIDVASKLGAPVLRIFSGLVPIGYEGRWDEVASWMIPCFKEVAEYGKSKGVIIGVQNHGDMLATGEQTVKVLEAVNHPWFGLILDTGYFHTDNPYKDMEMCLPYVINWQIKESVKGKENMVPIDLKRIMKMVRKVGYSGYLSIETLSVPGRPYDPYTLVPEFIRKVREAIKNEFNN</sequence>
<dbReference type="InterPro" id="IPR036237">
    <property type="entry name" value="Xyl_isomerase-like_sf"/>
</dbReference>
<protein>
    <submittedName>
        <fullName evidence="2">Xylose isomerase</fullName>
    </submittedName>
</protein>
<feature type="domain" description="Xylose isomerase-like TIM barrel" evidence="1">
    <location>
        <begin position="91"/>
        <end position="296"/>
    </location>
</feature>
<comment type="caution">
    <text evidence="2">The sequence shown here is derived from an EMBL/GenBank/DDBJ whole genome shotgun (WGS) entry which is preliminary data.</text>
</comment>
<proteinExistence type="predicted"/>
<evidence type="ECO:0000313" key="2">
    <source>
        <dbReference type="EMBL" id="OUN99984.1"/>
    </source>
</evidence>
<dbReference type="SUPFAM" id="SSF51658">
    <property type="entry name" value="Xylose isomerase-like"/>
    <property type="match status" value="1"/>
</dbReference>
<evidence type="ECO:0000259" key="1">
    <source>
        <dbReference type="Pfam" id="PF01261"/>
    </source>
</evidence>
<dbReference type="AlphaFoldDB" id="A0A1Y3YQ92"/>
<organism evidence="2 3">
    <name type="scientific">Bacteroides clarus</name>
    <dbReference type="NCBI Taxonomy" id="626929"/>
    <lineage>
        <taxon>Bacteria</taxon>
        <taxon>Pseudomonadati</taxon>
        <taxon>Bacteroidota</taxon>
        <taxon>Bacteroidia</taxon>
        <taxon>Bacteroidales</taxon>
        <taxon>Bacteroidaceae</taxon>
        <taxon>Bacteroides</taxon>
    </lineage>
</organism>
<dbReference type="EMBL" id="NFII01000016">
    <property type="protein sequence ID" value="OUN99984.1"/>
    <property type="molecule type" value="Genomic_DNA"/>
</dbReference>
<dbReference type="GO" id="GO:0016853">
    <property type="term" value="F:isomerase activity"/>
    <property type="evidence" value="ECO:0007669"/>
    <property type="project" value="UniProtKB-KW"/>
</dbReference>
<name>A0A1Y3YQ92_9BACE</name>
<dbReference type="Gene3D" id="3.20.20.150">
    <property type="entry name" value="Divalent-metal-dependent TIM barrel enzymes"/>
    <property type="match status" value="1"/>
</dbReference>
<dbReference type="PANTHER" id="PTHR12110:SF53">
    <property type="entry name" value="BLR5974 PROTEIN"/>
    <property type="match status" value="1"/>
</dbReference>
<dbReference type="Pfam" id="PF01261">
    <property type="entry name" value="AP_endonuc_2"/>
    <property type="match status" value="1"/>
</dbReference>
<keyword evidence="2" id="KW-0413">Isomerase</keyword>
<accession>A0A1Y3YQ92</accession>